<dbReference type="Proteomes" id="UP000054032">
    <property type="component" value="Unassembled WGS sequence"/>
</dbReference>
<dbReference type="GeneID" id="19123007"/>
<dbReference type="EMBL" id="KI963974">
    <property type="protein sequence ID" value="EUC45972.1"/>
    <property type="molecule type" value="Genomic_DNA"/>
</dbReference>
<name>W6Z2I8_COCMI</name>
<dbReference type="OrthoDB" id="3939315at2759"/>
<dbReference type="eggNOG" id="ENOG502T0CM">
    <property type="taxonomic scope" value="Eukaryota"/>
</dbReference>
<dbReference type="KEGG" id="bor:COCMIDRAFT_36377"/>
<accession>W6Z2I8</accession>
<sequence>MFRLPNYSAPRGESIALSPCPVTPKSNVYAEEKDPFDALRRASATSSEETYSEEPLSPTSTWSNSTRPNSSPPYTPETSVPRVIAPARRPIIKSKTFPAPERIPRSTGTPSERLESILPDLLPLDDQSKTLRLQAPFIYETQSRNLPKYQLQQTLDRSSGPSMHLNIRRIQPHETRPCSVPAIFAAQDRRIRYDEEGTLYTISDFDMKGRAENALRGSIQLTSGKTLWGGQWTRIWHVTRCRARHSRCDYRGSCEPEKHLLFCIKKGVWEDAEGVVVGREESRRVGSWGGDGLATRWKGVGSERESRALEMTDAVRRDQTKSDLLVACWVMRLWMAGEFVWDDA</sequence>
<feature type="compositionally biased region" description="Basic and acidic residues" evidence="1">
    <location>
        <begin position="30"/>
        <end position="40"/>
    </location>
</feature>
<dbReference type="AlphaFoldDB" id="W6Z2I8"/>
<dbReference type="RefSeq" id="XP_007687518.1">
    <property type="nucleotide sequence ID" value="XM_007689328.1"/>
</dbReference>
<feature type="compositionally biased region" description="Low complexity" evidence="1">
    <location>
        <begin position="42"/>
        <end position="61"/>
    </location>
</feature>
<dbReference type="HOGENOM" id="CLU_806512_0_0_1"/>
<reference evidence="2 3" key="1">
    <citation type="journal article" date="2013" name="PLoS Genet.">
        <title>Comparative genome structure, secondary metabolite, and effector coding capacity across Cochliobolus pathogens.</title>
        <authorList>
            <person name="Condon B.J."/>
            <person name="Leng Y."/>
            <person name="Wu D."/>
            <person name="Bushley K.E."/>
            <person name="Ohm R.A."/>
            <person name="Otillar R."/>
            <person name="Martin J."/>
            <person name="Schackwitz W."/>
            <person name="Grimwood J."/>
            <person name="MohdZainudin N."/>
            <person name="Xue C."/>
            <person name="Wang R."/>
            <person name="Manning V.A."/>
            <person name="Dhillon B."/>
            <person name="Tu Z.J."/>
            <person name="Steffenson B.J."/>
            <person name="Salamov A."/>
            <person name="Sun H."/>
            <person name="Lowry S."/>
            <person name="LaButti K."/>
            <person name="Han J."/>
            <person name="Copeland A."/>
            <person name="Lindquist E."/>
            <person name="Barry K."/>
            <person name="Schmutz J."/>
            <person name="Baker S.E."/>
            <person name="Ciuffetti L.M."/>
            <person name="Grigoriev I.V."/>
            <person name="Zhong S."/>
            <person name="Turgeon B.G."/>
        </authorList>
    </citation>
    <scope>NUCLEOTIDE SEQUENCE [LARGE SCALE GENOMIC DNA]</scope>
    <source>
        <strain evidence="2 3">ATCC 44560</strain>
    </source>
</reference>
<evidence type="ECO:0000256" key="1">
    <source>
        <dbReference type="SAM" id="MobiDB-lite"/>
    </source>
</evidence>
<evidence type="ECO:0000313" key="2">
    <source>
        <dbReference type="EMBL" id="EUC45972.1"/>
    </source>
</evidence>
<protein>
    <submittedName>
        <fullName evidence="2">Uncharacterized protein</fullName>
    </submittedName>
</protein>
<keyword evidence="3" id="KW-1185">Reference proteome</keyword>
<proteinExistence type="predicted"/>
<feature type="region of interest" description="Disordered" evidence="1">
    <location>
        <begin position="1"/>
        <end position="112"/>
    </location>
</feature>
<gene>
    <name evidence="2" type="ORF">COCMIDRAFT_36377</name>
</gene>
<organism evidence="2 3">
    <name type="scientific">Bipolaris oryzae ATCC 44560</name>
    <dbReference type="NCBI Taxonomy" id="930090"/>
    <lineage>
        <taxon>Eukaryota</taxon>
        <taxon>Fungi</taxon>
        <taxon>Dikarya</taxon>
        <taxon>Ascomycota</taxon>
        <taxon>Pezizomycotina</taxon>
        <taxon>Dothideomycetes</taxon>
        <taxon>Pleosporomycetidae</taxon>
        <taxon>Pleosporales</taxon>
        <taxon>Pleosporineae</taxon>
        <taxon>Pleosporaceae</taxon>
        <taxon>Bipolaris</taxon>
    </lineage>
</organism>
<evidence type="ECO:0000313" key="3">
    <source>
        <dbReference type="Proteomes" id="UP000054032"/>
    </source>
</evidence>